<dbReference type="AlphaFoldDB" id="J9DS88"/>
<dbReference type="HOGENOM" id="CLU_1488991_0_0_1"/>
<gene>
    <name evidence="2" type="ORF">EDEG_01542</name>
</gene>
<sequence length="181" mass="21310">MKRDMILNIKYFIFIKWAAASNDKDDCTNKLHKSPACTNLPEHMKHIENCGYDDTYNRRNENCYNNYVNEEKILPVGCRGRILRTSQSLDHIYIPEKRNYGGLDIDLFLDSSSTYEGIEDRGYNSDVGYFENRNSDSHCSCNSRNTRTEKDNTEDVEKNTYCYEDDKKQDSNHFDEEKDCF</sequence>
<evidence type="ECO:0000256" key="1">
    <source>
        <dbReference type="SAM" id="MobiDB-lite"/>
    </source>
</evidence>
<feature type="compositionally biased region" description="Basic and acidic residues" evidence="1">
    <location>
        <begin position="146"/>
        <end position="162"/>
    </location>
</feature>
<protein>
    <submittedName>
        <fullName evidence="2">Uncharacterized protein</fullName>
    </submittedName>
</protein>
<dbReference type="EMBL" id="AFBI03000022">
    <property type="protein sequence ID" value="EJW04167.1"/>
    <property type="molecule type" value="Genomic_DNA"/>
</dbReference>
<feature type="region of interest" description="Disordered" evidence="1">
    <location>
        <begin position="135"/>
        <end position="162"/>
    </location>
</feature>
<dbReference type="Proteomes" id="UP000003163">
    <property type="component" value="Unassembled WGS sequence"/>
</dbReference>
<evidence type="ECO:0000313" key="3">
    <source>
        <dbReference type="Proteomes" id="UP000003163"/>
    </source>
</evidence>
<reference evidence="2 3" key="1">
    <citation type="submission" date="2011-08" db="EMBL/GenBank/DDBJ databases">
        <authorList>
            <person name="Liu Z.J."/>
            <person name="Shi F.L."/>
            <person name="Lu J.Q."/>
            <person name="Li M."/>
            <person name="Wang Z.L."/>
        </authorList>
    </citation>
    <scope>NUCLEOTIDE SEQUENCE [LARGE SCALE GENOMIC DNA]</scope>
    <source>
        <strain evidence="2 3">USNM 41457</strain>
    </source>
</reference>
<comment type="caution">
    <text evidence="2">The sequence shown here is derived from an EMBL/GenBank/DDBJ whole genome shotgun (WGS) entry which is preliminary data.</text>
</comment>
<evidence type="ECO:0000313" key="2">
    <source>
        <dbReference type="EMBL" id="EJW04167.1"/>
    </source>
</evidence>
<name>J9DS88_EDHAE</name>
<dbReference type="InParanoid" id="J9DS88"/>
<reference evidence="3" key="2">
    <citation type="submission" date="2015-07" db="EMBL/GenBank/DDBJ databases">
        <title>Contrasting host-pathogen interactions and genome evolution in two generalist and specialist microsporidian pathogens of mosquitoes.</title>
        <authorList>
            <consortium name="The Broad Institute Genomics Platform"/>
            <consortium name="The Broad Institute Genome Sequencing Center for Infectious Disease"/>
            <person name="Cuomo C.A."/>
            <person name="Sanscrainte N.D."/>
            <person name="Goldberg J.M."/>
            <person name="Heiman D."/>
            <person name="Young S."/>
            <person name="Zeng Q."/>
            <person name="Becnel J.J."/>
            <person name="Birren B.W."/>
        </authorList>
    </citation>
    <scope>NUCLEOTIDE SEQUENCE [LARGE SCALE GENOMIC DNA]</scope>
    <source>
        <strain evidence="3">USNM 41457</strain>
    </source>
</reference>
<accession>J9DS88</accession>
<keyword evidence="3" id="KW-1185">Reference proteome</keyword>
<organism evidence="2 3">
    <name type="scientific">Edhazardia aedis (strain USNM 41457)</name>
    <name type="common">Microsporidian parasite</name>
    <dbReference type="NCBI Taxonomy" id="1003232"/>
    <lineage>
        <taxon>Eukaryota</taxon>
        <taxon>Fungi</taxon>
        <taxon>Fungi incertae sedis</taxon>
        <taxon>Microsporidia</taxon>
        <taxon>Edhazardia</taxon>
    </lineage>
</organism>
<dbReference type="VEuPathDB" id="MicrosporidiaDB:EDEG_01542"/>
<proteinExistence type="predicted"/>